<reference evidence="1 2" key="1">
    <citation type="submission" date="2024-11" db="EMBL/GenBank/DDBJ databases">
        <authorList>
            <person name="Heng Y.C."/>
            <person name="Lim A.C.H."/>
            <person name="Lee J.K.Y."/>
            <person name="Kittelmann S."/>
        </authorList>
    </citation>
    <scope>NUCLEOTIDE SEQUENCE [LARGE SCALE GENOMIC DNA]</scope>
    <source>
        <strain evidence="1 2">WILCCON 0114</strain>
    </source>
</reference>
<protein>
    <submittedName>
        <fullName evidence="1">Uncharacterized protein</fullName>
    </submittedName>
</protein>
<keyword evidence="2" id="KW-1185">Reference proteome</keyword>
<accession>A0ABW8T9P6</accession>
<gene>
    <name evidence="1" type="ORF">ACJDT4_00380</name>
</gene>
<dbReference type="Proteomes" id="UP001623592">
    <property type="component" value="Unassembled WGS sequence"/>
</dbReference>
<dbReference type="RefSeq" id="WP_406785540.1">
    <property type="nucleotide sequence ID" value="NZ_JBJIAA010000001.1"/>
</dbReference>
<dbReference type="EMBL" id="JBJIAA010000001">
    <property type="protein sequence ID" value="MFL0248861.1"/>
    <property type="molecule type" value="Genomic_DNA"/>
</dbReference>
<evidence type="ECO:0000313" key="2">
    <source>
        <dbReference type="Proteomes" id="UP001623592"/>
    </source>
</evidence>
<comment type="caution">
    <text evidence="1">The sequence shown here is derived from an EMBL/GenBank/DDBJ whole genome shotgun (WGS) entry which is preliminary data.</text>
</comment>
<sequence>MYYLFKTKRISTPSEYWNMKLGDKIVLRAFIEREILDKNKKWHEIENKKIPVMEVEVL</sequence>
<name>A0ABW8T9P6_9CLOT</name>
<organism evidence="1 2">
    <name type="scientific">Clostridium neuense</name>
    <dbReference type="NCBI Taxonomy" id="1728934"/>
    <lineage>
        <taxon>Bacteria</taxon>
        <taxon>Bacillati</taxon>
        <taxon>Bacillota</taxon>
        <taxon>Clostridia</taxon>
        <taxon>Eubacteriales</taxon>
        <taxon>Clostridiaceae</taxon>
        <taxon>Clostridium</taxon>
    </lineage>
</organism>
<evidence type="ECO:0000313" key="1">
    <source>
        <dbReference type="EMBL" id="MFL0248861.1"/>
    </source>
</evidence>
<proteinExistence type="predicted"/>